<keyword evidence="2" id="KW-1185">Reference proteome</keyword>
<protein>
    <submittedName>
        <fullName evidence="1">Uncharacterized protein</fullName>
    </submittedName>
</protein>
<sequence>AIYRKKSEEVYTTIFFIKKKILDAATSHLI</sequence>
<name>A0A8S9ZS93_9BILA</name>
<feature type="non-terminal residue" evidence="1">
    <location>
        <position position="1"/>
    </location>
</feature>
<dbReference type="Proteomes" id="UP000605970">
    <property type="component" value="Unassembled WGS sequence"/>
</dbReference>
<accession>A0A8S9ZS93</accession>
<comment type="caution">
    <text evidence="1">The sequence shown here is derived from an EMBL/GenBank/DDBJ whole genome shotgun (WGS) entry which is preliminary data.</text>
</comment>
<evidence type="ECO:0000313" key="2">
    <source>
        <dbReference type="Proteomes" id="UP000605970"/>
    </source>
</evidence>
<evidence type="ECO:0000313" key="1">
    <source>
        <dbReference type="EMBL" id="KAF7636009.1"/>
    </source>
</evidence>
<reference evidence="1" key="1">
    <citation type="journal article" date="2020" name="Ecol. Evol.">
        <title>Genome structure and content of the rice root-knot nematode (Meloidogyne graminicola).</title>
        <authorList>
            <person name="Phan N.T."/>
            <person name="Danchin E.G.J."/>
            <person name="Klopp C."/>
            <person name="Perfus-Barbeoch L."/>
            <person name="Kozlowski D.K."/>
            <person name="Koutsovoulos G.D."/>
            <person name="Lopez-Roques C."/>
            <person name="Bouchez O."/>
            <person name="Zahm M."/>
            <person name="Besnard G."/>
            <person name="Bellafiore S."/>
        </authorList>
    </citation>
    <scope>NUCLEOTIDE SEQUENCE</scope>
    <source>
        <strain evidence="1">VN-18</strain>
    </source>
</reference>
<gene>
    <name evidence="1" type="ORF">Mgra_00004590</name>
</gene>
<dbReference type="EMBL" id="JABEBT010000035">
    <property type="protein sequence ID" value="KAF7636009.1"/>
    <property type="molecule type" value="Genomic_DNA"/>
</dbReference>
<organism evidence="1 2">
    <name type="scientific">Meloidogyne graminicola</name>
    <dbReference type="NCBI Taxonomy" id="189291"/>
    <lineage>
        <taxon>Eukaryota</taxon>
        <taxon>Metazoa</taxon>
        <taxon>Ecdysozoa</taxon>
        <taxon>Nematoda</taxon>
        <taxon>Chromadorea</taxon>
        <taxon>Rhabditida</taxon>
        <taxon>Tylenchina</taxon>
        <taxon>Tylenchomorpha</taxon>
        <taxon>Tylenchoidea</taxon>
        <taxon>Meloidogynidae</taxon>
        <taxon>Meloidogyninae</taxon>
        <taxon>Meloidogyne</taxon>
    </lineage>
</organism>
<dbReference type="AlphaFoldDB" id="A0A8S9ZS93"/>
<proteinExistence type="predicted"/>